<name>A0ABV6ZYM1_9PROT</name>
<feature type="transmembrane region" description="Helical" evidence="7">
    <location>
        <begin position="199"/>
        <end position="219"/>
    </location>
</feature>
<keyword evidence="3" id="KW-0808">Transferase</keyword>
<gene>
    <name evidence="8" type="ORF">ACFOOR_10700</name>
</gene>
<organism evidence="8 9">
    <name type="scientific">Hyphobacterium vulgare</name>
    <dbReference type="NCBI Taxonomy" id="1736751"/>
    <lineage>
        <taxon>Bacteria</taxon>
        <taxon>Pseudomonadati</taxon>
        <taxon>Pseudomonadota</taxon>
        <taxon>Alphaproteobacteria</taxon>
        <taxon>Maricaulales</taxon>
        <taxon>Maricaulaceae</taxon>
        <taxon>Hyphobacterium</taxon>
    </lineage>
</organism>
<accession>A0ABV6ZYM1</accession>
<keyword evidence="6 7" id="KW-0472">Membrane</keyword>
<keyword evidence="9" id="KW-1185">Reference proteome</keyword>
<comment type="subcellular location">
    <subcellularLocation>
        <location evidence="1">Cell membrane</location>
        <topology evidence="1">Multi-pass membrane protein</topology>
    </subcellularLocation>
</comment>
<evidence type="ECO:0000313" key="8">
    <source>
        <dbReference type="EMBL" id="MFC2926575.1"/>
    </source>
</evidence>
<feature type="transmembrane region" description="Helical" evidence="7">
    <location>
        <begin position="44"/>
        <end position="63"/>
    </location>
</feature>
<dbReference type="PANTHER" id="PTHR22926:SF3">
    <property type="entry name" value="UNDECAPRENYL-PHOSPHATE ALPHA-N-ACETYLGLUCOSAMINYL 1-PHOSPHATE TRANSFERASE"/>
    <property type="match status" value="1"/>
</dbReference>
<feature type="transmembrane region" description="Helical" evidence="7">
    <location>
        <begin position="6"/>
        <end position="23"/>
    </location>
</feature>
<protein>
    <submittedName>
        <fullName evidence="8">Glycosyltransferase family 4 protein</fullName>
    </submittedName>
</protein>
<dbReference type="Pfam" id="PF00953">
    <property type="entry name" value="Glycos_transf_4"/>
    <property type="match status" value="1"/>
</dbReference>
<evidence type="ECO:0000313" key="9">
    <source>
        <dbReference type="Proteomes" id="UP001595379"/>
    </source>
</evidence>
<feature type="transmembrane region" description="Helical" evidence="7">
    <location>
        <begin position="69"/>
        <end position="86"/>
    </location>
</feature>
<evidence type="ECO:0000256" key="1">
    <source>
        <dbReference type="ARBA" id="ARBA00004651"/>
    </source>
</evidence>
<feature type="transmembrane region" description="Helical" evidence="7">
    <location>
        <begin position="225"/>
        <end position="247"/>
    </location>
</feature>
<keyword evidence="4 7" id="KW-0812">Transmembrane</keyword>
<dbReference type="PANTHER" id="PTHR22926">
    <property type="entry name" value="PHOSPHO-N-ACETYLMURAMOYL-PENTAPEPTIDE-TRANSFERASE"/>
    <property type="match status" value="1"/>
</dbReference>
<feature type="transmembrane region" description="Helical" evidence="7">
    <location>
        <begin position="98"/>
        <end position="116"/>
    </location>
</feature>
<reference evidence="9" key="1">
    <citation type="journal article" date="2019" name="Int. J. Syst. Evol. Microbiol.">
        <title>The Global Catalogue of Microorganisms (GCM) 10K type strain sequencing project: providing services to taxonomists for standard genome sequencing and annotation.</title>
        <authorList>
            <consortium name="The Broad Institute Genomics Platform"/>
            <consortium name="The Broad Institute Genome Sequencing Center for Infectious Disease"/>
            <person name="Wu L."/>
            <person name="Ma J."/>
        </authorList>
    </citation>
    <scope>NUCLEOTIDE SEQUENCE [LARGE SCALE GENOMIC DNA]</scope>
    <source>
        <strain evidence="9">KCTC 52487</strain>
    </source>
</reference>
<evidence type="ECO:0000256" key="3">
    <source>
        <dbReference type="ARBA" id="ARBA00022679"/>
    </source>
</evidence>
<evidence type="ECO:0000256" key="5">
    <source>
        <dbReference type="ARBA" id="ARBA00022989"/>
    </source>
</evidence>
<evidence type="ECO:0000256" key="4">
    <source>
        <dbReference type="ARBA" id="ARBA00022692"/>
    </source>
</evidence>
<evidence type="ECO:0000256" key="6">
    <source>
        <dbReference type="ARBA" id="ARBA00023136"/>
    </source>
</evidence>
<feature type="transmembrane region" description="Helical" evidence="7">
    <location>
        <begin position="277"/>
        <end position="295"/>
    </location>
</feature>
<feature type="transmembrane region" description="Helical" evidence="7">
    <location>
        <begin position="301"/>
        <end position="319"/>
    </location>
</feature>
<dbReference type="InterPro" id="IPR000715">
    <property type="entry name" value="Glycosyl_transferase_4"/>
</dbReference>
<proteinExistence type="predicted"/>
<keyword evidence="5 7" id="KW-1133">Transmembrane helix</keyword>
<feature type="transmembrane region" description="Helical" evidence="7">
    <location>
        <begin position="122"/>
        <end position="141"/>
    </location>
</feature>
<dbReference type="Proteomes" id="UP001595379">
    <property type="component" value="Unassembled WGS sequence"/>
</dbReference>
<dbReference type="RefSeq" id="WP_343164359.1">
    <property type="nucleotide sequence ID" value="NZ_JBHRSV010000019.1"/>
</dbReference>
<sequence>MTAYAFILPFGFAISFAMAWLVRHAGILDHPNNRSSHSSPTPRSGGLAIIASVAACAIGWTVLTGAPPGVGVALSAMAAAGLLGFIDDLISSGPAEKFLALMAISLAAAFAAGPVLALDFGFATLALPFAIGLAGTALWVFTAINVVNFADGSNGLVAGSMAMAGLGLTLVSGEPAGLFLSGALLGFLPWNAPRARLFLGDVGALAIGGWFAVAGLNAVTGPEGISVLLVPLLMLPLLVDILLTLLARVRAGFSITQPHRSHGYQILVRMGVPHWRVALIYGAVTGGCAILALVAHAQGGVWPIVSLLLMSLVLGVAHTRIRSGAKVKGLDLGE</sequence>
<comment type="caution">
    <text evidence="8">The sequence shown here is derived from an EMBL/GenBank/DDBJ whole genome shotgun (WGS) entry which is preliminary data.</text>
</comment>
<keyword evidence="2" id="KW-1003">Cell membrane</keyword>
<dbReference type="EMBL" id="JBHRSV010000019">
    <property type="protein sequence ID" value="MFC2926575.1"/>
    <property type="molecule type" value="Genomic_DNA"/>
</dbReference>
<evidence type="ECO:0000256" key="2">
    <source>
        <dbReference type="ARBA" id="ARBA00022475"/>
    </source>
</evidence>
<evidence type="ECO:0000256" key="7">
    <source>
        <dbReference type="SAM" id="Phobius"/>
    </source>
</evidence>